<dbReference type="InterPro" id="IPR001227">
    <property type="entry name" value="Ac_transferase_dom_sf"/>
</dbReference>
<reference evidence="7" key="1">
    <citation type="submission" date="2020-05" db="EMBL/GenBank/DDBJ databases">
        <authorList>
            <person name="Chiriac C."/>
            <person name="Salcher M."/>
            <person name="Ghai R."/>
            <person name="Kavagutti S V."/>
        </authorList>
    </citation>
    <scope>NUCLEOTIDE SEQUENCE</scope>
</reference>
<dbReference type="InterPro" id="IPR016035">
    <property type="entry name" value="Acyl_Trfase/lysoPLipase"/>
</dbReference>
<evidence type="ECO:0000313" key="7">
    <source>
        <dbReference type="EMBL" id="CAB4604385.1"/>
    </source>
</evidence>
<gene>
    <name evidence="6" type="ORF">UFOPK1433_00615</name>
    <name evidence="7" type="ORF">UFOPK1843_00400</name>
</gene>
<dbReference type="InterPro" id="IPR050858">
    <property type="entry name" value="Mal-CoA-ACP_Trans/PKS_FabD"/>
</dbReference>
<evidence type="ECO:0000256" key="2">
    <source>
        <dbReference type="ARBA" id="ARBA00022679"/>
    </source>
</evidence>
<dbReference type="GO" id="GO:0006633">
    <property type="term" value="P:fatty acid biosynthetic process"/>
    <property type="evidence" value="ECO:0007669"/>
    <property type="project" value="TreeGrafter"/>
</dbReference>
<dbReference type="Gene3D" id="3.40.366.10">
    <property type="entry name" value="Malonyl-Coenzyme A Acyl Carrier Protein, domain 2"/>
    <property type="match status" value="1"/>
</dbReference>
<accession>A0A6J6GZG4</accession>
<protein>
    <recommendedName>
        <fullName evidence="1">[acyl-carrier-protein] S-malonyltransferase</fullName>
        <ecNumber evidence="1">2.3.1.39</ecNumber>
    </recommendedName>
</protein>
<dbReference type="InterPro" id="IPR014043">
    <property type="entry name" value="Acyl_transferase_dom"/>
</dbReference>
<sequence length="305" mass="30948">MLVIVCPGQGSQTPGFFTPWLEIPAFKESIELASTASGLDLTTFGTISDADTIRDTAIAQPLIVSASLASFAALQAAGLEKVGGVAGHSVGELAAAAMAGVFDTATAMQLVTKRGSEMADAAAVSKSSMAAVLGGDRDEVVAHLVSLGLTPANYNGAGQIVAAGSIDAIAKLIETPLTGTRVIPLQVAGAFHTNFMEPAVAELANFAAGIQTGDPSISLWTNKDGTVVSSGVEYLNFLVSQVSNPVRWDLCMDAMVAAGVTALIEVSPAGTLAGLAKRGMPGVETLALKTPDQIDAAIELAKNHG</sequence>
<dbReference type="AlphaFoldDB" id="A0A6J6GZG4"/>
<dbReference type="SMART" id="SM00827">
    <property type="entry name" value="PKS_AT"/>
    <property type="match status" value="1"/>
</dbReference>
<keyword evidence="2" id="KW-0808">Transferase</keyword>
<dbReference type="Pfam" id="PF00698">
    <property type="entry name" value="Acyl_transf_1"/>
    <property type="match status" value="1"/>
</dbReference>
<organism evidence="7">
    <name type="scientific">freshwater metagenome</name>
    <dbReference type="NCBI Taxonomy" id="449393"/>
    <lineage>
        <taxon>unclassified sequences</taxon>
        <taxon>metagenomes</taxon>
        <taxon>ecological metagenomes</taxon>
    </lineage>
</organism>
<dbReference type="Gene3D" id="3.30.70.250">
    <property type="entry name" value="Malonyl-CoA ACP transacylase, ACP-binding"/>
    <property type="match status" value="1"/>
</dbReference>
<dbReference type="PANTHER" id="PTHR42681">
    <property type="entry name" value="MALONYL-COA-ACYL CARRIER PROTEIN TRANSACYLASE, MITOCHONDRIAL"/>
    <property type="match status" value="1"/>
</dbReference>
<dbReference type="GO" id="GO:0005829">
    <property type="term" value="C:cytosol"/>
    <property type="evidence" value="ECO:0007669"/>
    <property type="project" value="TreeGrafter"/>
</dbReference>
<comment type="catalytic activity">
    <reaction evidence="4">
        <text>holo-[ACP] + malonyl-CoA = malonyl-[ACP] + CoA</text>
        <dbReference type="Rhea" id="RHEA:41792"/>
        <dbReference type="Rhea" id="RHEA-COMP:9623"/>
        <dbReference type="Rhea" id="RHEA-COMP:9685"/>
        <dbReference type="ChEBI" id="CHEBI:57287"/>
        <dbReference type="ChEBI" id="CHEBI:57384"/>
        <dbReference type="ChEBI" id="CHEBI:64479"/>
        <dbReference type="ChEBI" id="CHEBI:78449"/>
        <dbReference type="EC" id="2.3.1.39"/>
    </reaction>
</comment>
<name>A0A6J6GZG4_9ZZZZ</name>
<evidence type="ECO:0000256" key="3">
    <source>
        <dbReference type="ARBA" id="ARBA00023315"/>
    </source>
</evidence>
<evidence type="ECO:0000256" key="1">
    <source>
        <dbReference type="ARBA" id="ARBA00013258"/>
    </source>
</evidence>
<dbReference type="SUPFAM" id="SSF55048">
    <property type="entry name" value="Probable ACP-binding domain of malonyl-CoA ACP transacylase"/>
    <property type="match status" value="1"/>
</dbReference>
<evidence type="ECO:0000256" key="4">
    <source>
        <dbReference type="ARBA" id="ARBA00048462"/>
    </source>
</evidence>
<dbReference type="GO" id="GO:0004314">
    <property type="term" value="F:[acyl-carrier-protein] S-malonyltransferase activity"/>
    <property type="evidence" value="ECO:0007669"/>
    <property type="project" value="UniProtKB-EC"/>
</dbReference>
<keyword evidence="3" id="KW-0012">Acyltransferase</keyword>
<dbReference type="PANTHER" id="PTHR42681:SF1">
    <property type="entry name" value="MALONYL-COA-ACYL CARRIER PROTEIN TRANSACYLASE, MITOCHONDRIAL"/>
    <property type="match status" value="1"/>
</dbReference>
<evidence type="ECO:0000313" key="6">
    <source>
        <dbReference type="EMBL" id="CAB4542972.1"/>
    </source>
</evidence>
<dbReference type="InterPro" id="IPR016036">
    <property type="entry name" value="Malonyl_transacylase_ACP-bd"/>
</dbReference>
<evidence type="ECO:0000259" key="5">
    <source>
        <dbReference type="SMART" id="SM00827"/>
    </source>
</evidence>
<dbReference type="EC" id="2.3.1.39" evidence="1"/>
<feature type="domain" description="Malonyl-CoA:ACP transacylase (MAT)" evidence="5">
    <location>
        <begin position="5"/>
        <end position="304"/>
    </location>
</feature>
<dbReference type="SUPFAM" id="SSF52151">
    <property type="entry name" value="FabD/lysophospholipase-like"/>
    <property type="match status" value="1"/>
</dbReference>
<dbReference type="EMBL" id="CAEZUR010000022">
    <property type="protein sequence ID" value="CAB4604385.1"/>
    <property type="molecule type" value="Genomic_DNA"/>
</dbReference>
<dbReference type="EMBL" id="CAEZSN010000058">
    <property type="protein sequence ID" value="CAB4542972.1"/>
    <property type="molecule type" value="Genomic_DNA"/>
</dbReference>
<proteinExistence type="predicted"/>